<protein>
    <submittedName>
        <fullName evidence="2">Membrane protein</fullName>
    </submittedName>
</protein>
<dbReference type="Proteomes" id="UP000294668">
    <property type="component" value="Unassembled WGS sequence"/>
</dbReference>
<reference evidence="3" key="3">
    <citation type="submission" date="2019-02" db="EMBL/GenBank/DDBJ databases">
        <authorList>
            <person name="Buron G."/>
            <person name="Chaylann A."/>
            <person name="Dolejs I."/>
            <person name="Forster J."/>
            <person name="Miks M.H."/>
        </authorList>
    </citation>
    <scope>NUCLEOTIDE SEQUENCE</scope>
    <source>
        <strain evidence="3">DSM 10551</strain>
    </source>
</reference>
<dbReference type="RefSeq" id="WP_057962811.1">
    <property type="nucleotide sequence ID" value="NZ_BAAAXO010000068.1"/>
</dbReference>
<keyword evidence="1" id="KW-1133">Transmembrane helix</keyword>
<feature type="transmembrane region" description="Helical" evidence="1">
    <location>
        <begin position="199"/>
        <end position="223"/>
    </location>
</feature>
<reference evidence="3 5" key="2">
    <citation type="journal article" date="2019" name="Appl. Microbiol. Biotechnol.">
        <title>Uncovering carbohydrate metabolism through a genotype-phenotype association study of 56 lactic acid bacteria genomes.</title>
        <authorList>
            <person name="Buron-Moles G."/>
            <person name="Chailyan A."/>
            <person name="Dolejs I."/>
            <person name="Forster J."/>
            <person name="Miks M.H."/>
        </authorList>
    </citation>
    <scope>NUCLEOTIDE SEQUENCE [LARGE SCALE GENOMIC DNA]</scope>
    <source>
        <strain evidence="3 5">DSM 10551</strain>
    </source>
</reference>
<name>A0A224VM29_9LACO</name>
<dbReference type="EMBL" id="BDGB01000150">
    <property type="protein sequence ID" value="GAW73210.1"/>
    <property type="molecule type" value="Genomic_DNA"/>
</dbReference>
<reference evidence="2 4" key="1">
    <citation type="journal article" date="2017" name="Biosci Microbiota Food Health">
        <title>Genomic characterization reconfirms the taxonomic status of Lactobacillus parakefiri.</title>
        <authorList>
            <person name="Tanizawa Y."/>
            <person name="Kobayashi H."/>
            <person name="Kaminuma E."/>
            <person name="Sakamoto M."/>
            <person name="Ohkuma M."/>
            <person name="Nakamura Y."/>
            <person name="Arita M."/>
            <person name="Tohno M."/>
        </authorList>
    </citation>
    <scope>NUCLEOTIDE SEQUENCE [LARGE SCALE GENOMIC DNA]</scope>
    <source>
        <strain evidence="2 4">JCM 8573</strain>
    </source>
</reference>
<evidence type="ECO:0000313" key="5">
    <source>
        <dbReference type="Proteomes" id="UP000294668"/>
    </source>
</evidence>
<feature type="transmembrane region" description="Helical" evidence="1">
    <location>
        <begin position="323"/>
        <end position="347"/>
    </location>
</feature>
<dbReference type="Pfam" id="PF07907">
    <property type="entry name" value="YibE_F"/>
    <property type="match status" value="1"/>
</dbReference>
<evidence type="ECO:0000313" key="2">
    <source>
        <dbReference type="EMBL" id="GAW73210.1"/>
    </source>
</evidence>
<feature type="transmembrane region" description="Helical" evidence="1">
    <location>
        <begin position="293"/>
        <end position="317"/>
    </location>
</feature>
<evidence type="ECO:0000313" key="4">
    <source>
        <dbReference type="Proteomes" id="UP000214739"/>
    </source>
</evidence>
<feature type="transmembrane region" description="Helical" evidence="1">
    <location>
        <begin position="147"/>
        <end position="166"/>
    </location>
</feature>
<dbReference type="PANTHER" id="PTHR41771">
    <property type="entry name" value="MEMBRANE PROTEIN-RELATED"/>
    <property type="match status" value="1"/>
</dbReference>
<keyword evidence="5" id="KW-1185">Reference proteome</keyword>
<gene>
    <name evidence="3" type="ORF">C5L28_002603</name>
    <name evidence="2" type="ORF">LPKJCM_02352</name>
</gene>
<feature type="transmembrane region" description="Helical" evidence="1">
    <location>
        <begin position="172"/>
        <end position="192"/>
    </location>
</feature>
<keyword evidence="1" id="KW-0812">Transmembrane</keyword>
<comment type="caution">
    <text evidence="2">The sequence shown here is derived from an EMBL/GenBank/DDBJ whole genome shotgun (WGS) entry which is preliminary data.</text>
</comment>
<feature type="transmembrane region" description="Helical" evidence="1">
    <location>
        <begin position="122"/>
        <end position="140"/>
    </location>
</feature>
<dbReference type="PANTHER" id="PTHR41771:SF1">
    <property type="entry name" value="MEMBRANE PROTEIN"/>
    <property type="match status" value="1"/>
</dbReference>
<sequence>MAIRTKWIKICLMLLIGIAIYFVTINDAPLYHQTIAEVVSEQTGKPKRQTDQFDNHDQLQSQTMPLRILNGSKQGTLTSVKNSFSQSNAQDLRYHAGQQLLIHLRQSHAKYQAEIIDVKRDASVVLTLWLMMCCLFIVLGTYGIRSLLSLTLNTLFFFVAIQFDILMDADSALALFAGVALVFLALTSGMLFGWHKKAAVVMLSSASGLLIAFVIEIFVLHLTDGAGLKFEMMNFVTQSRMPLYLSASLLGALGAVVDIAGDVSVSLAALKRTNKEMSTKALFKAGCRLNRSIVGPLTNVLSLIFTTSTLPTMILFLRNGNSIGYSITMIMSLGIFQTLASGIGIAVTGPSTSLFASYALTKEGGPSWDRSH</sequence>
<dbReference type="AlphaFoldDB" id="A0A224VM29"/>
<dbReference type="Proteomes" id="UP000214739">
    <property type="component" value="Unassembled WGS sequence"/>
</dbReference>
<accession>A0A224VM29</accession>
<dbReference type="InterPro" id="IPR012507">
    <property type="entry name" value="YibE_F"/>
</dbReference>
<feature type="transmembrane region" description="Helical" evidence="1">
    <location>
        <begin position="7"/>
        <end position="25"/>
    </location>
</feature>
<feature type="transmembrane region" description="Helical" evidence="1">
    <location>
        <begin position="243"/>
        <end position="270"/>
    </location>
</feature>
<proteinExistence type="predicted"/>
<evidence type="ECO:0000256" key="1">
    <source>
        <dbReference type="SAM" id="Phobius"/>
    </source>
</evidence>
<keyword evidence="1" id="KW-0472">Membrane</keyword>
<evidence type="ECO:0000313" key="3">
    <source>
        <dbReference type="EMBL" id="TDG95083.1"/>
    </source>
</evidence>
<organism evidence="2 4">
    <name type="scientific">Lentilactobacillus parakefiri</name>
    <dbReference type="NCBI Taxonomy" id="152332"/>
    <lineage>
        <taxon>Bacteria</taxon>
        <taxon>Bacillati</taxon>
        <taxon>Bacillota</taxon>
        <taxon>Bacilli</taxon>
        <taxon>Lactobacillales</taxon>
        <taxon>Lactobacillaceae</taxon>
        <taxon>Lentilactobacillus</taxon>
    </lineage>
</organism>
<dbReference type="EMBL" id="PUFL01000003">
    <property type="protein sequence ID" value="TDG95083.1"/>
    <property type="molecule type" value="Genomic_DNA"/>
</dbReference>